<accession>A0A1H9QLK9</accession>
<keyword evidence="1" id="KW-0812">Transmembrane</keyword>
<dbReference type="EMBL" id="FOHA01000002">
    <property type="protein sequence ID" value="SER61085.1"/>
    <property type="molecule type" value="Genomic_DNA"/>
</dbReference>
<dbReference type="AlphaFoldDB" id="A0A1H9QLK9"/>
<organism evidence="2 3">
    <name type="scientific">Isobaculum melis</name>
    <dbReference type="NCBI Taxonomy" id="142588"/>
    <lineage>
        <taxon>Bacteria</taxon>
        <taxon>Bacillati</taxon>
        <taxon>Bacillota</taxon>
        <taxon>Bacilli</taxon>
        <taxon>Lactobacillales</taxon>
        <taxon>Carnobacteriaceae</taxon>
        <taxon>Isobaculum</taxon>
    </lineage>
</organism>
<evidence type="ECO:0000313" key="3">
    <source>
        <dbReference type="Proteomes" id="UP000198948"/>
    </source>
</evidence>
<dbReference type="PANTHER" id="PTHR37309:SF1">
    <property type="entry name" value="SLR0284 PROTEIN"/>
    <property type="match status" value="1"/>
</dbReference>
<feature type="transmembrane region" description="Helical" evidence="1">
    <location>
        <begin position="86"/>
        <end position="108"/>
    </location>
</feature>
<reference evidence="2 3" key="1">
    <citation type="submission" date="2016-10" db="EMBL/GenBank/DDBJ databases">
        <authorList>
            <person name="de Groot N.N."/>
        </authorList>
    </citation>
    <scope>NUCLEOTIDE SEQUENCE [LARGE SCALE GENOMIC DNA]</scope>
    <source>
        <strain evidence="2 3">DSM 13760</strain>
    </source>
</reference>
<evidence type="ECO:0000256" key="1">
    <source>
        <dbReference type="SAM" id="Phobius"/>
    </source>
</evidence>
<dbReference type="Pfam" id="PF04020">
    <property type="entry name" value="Phage_holin_4_2"/>
    <property type="match status" value="1"/>
</dbReference>
<evidence type="ECO:0000313" key="2">
    <source>
        <dbReference type="EMBL" id="SER61085.1"/>
    </source>
</evidence>
<keyword evidence="1" id="KW-0472">Membrane</keyword>
<feature type="transmembrane region" description="Helical" evidence="1">
    <location>
        <begin position="20"/>
        <end position="43"/>
    </location>
</feature>
<dbReference type="OrthoDB" id="7205479at2"/>
<dbReference type="InterPro" id="IPR007165">
    <property type="entry name" value="Phage_holin_4_2"/>
</dbReference>
<dbReference type="Proteomes" id="UP000198948">
    <property type="component" value="Unassembled WGS sequence"/>
</dbReference>
<feature type="transmembrane region" description="Helical" evidence="1">
    <location>
        <begin position="50"/>
        <end position="74"/>
    </location>
</feature>
<keyword evidence="1" id="KW-1133">Transmembrane helix</keyword>
<keyword evidence="3" id="KW-1185">Reference proteome</keyword>
<gene>
    <name evidence="2" type="ORF">SAMN04488559_102145</name>
</gene>
<proteinExistence type="predicted"/>
<sequence length="115" mass="12639">MKFWQGILINALLFLALSGLFQQTFYVGSIWIALAASLVLAILNMSIKPILIILSLPITIITLGLFSVIINALMLQLTSFFVGPSFQFAGFGTALWISILMSIANLILGDRKKTY</sequence>
<name>A0A1H9QLK9_9LACT</name>
<dbReference type="STRING" id="142588.SAMN04488559_102145"/>
<dbReference type="PANTHER" id="PTHR37309">
    <property type="entry name" value="SLR0284 PROTEIN"/>
    <property type="match status" value="1"/>
</dbReference>
<protein>
    <submittedName>
        <fullName evidence="2">Putative membrane protein</fullName>
    </submittedName>
</protein>
<dbReference type="RefSeq" id="WP_092649987.1">
    <property type="nucleotide sequence ID" value="NZ_FOHA01000002.1"/>
</dbReference>